<keyword evidence="9 11" id="KW-0472">Membrane</keyword>
<keyword evidence="6" id="KW-0256">Endoplasmic reticulum</keyword>
<dbReference type="RefSeq" id="XP_018277094.1">
    <property type="nucleotide sequence ID" value="XM_018420936.1"/>
</dbReference>
<evidence type="ECO:0000256" key="9">
    <source>
        <dbReference type="ARBA" id="ARBA00023136"/>
    </source>
</evidence>
<keyword evidence="5" id="KW-0547">Nucleotide-binding</keyword>
<evidence type="ECO:0000256" key="10">
    <source>
        <dbReference type="ARBA" id="ARBA00023170"/>
    </source>
</evidence>
<dbReference type="GeneID" id="28981539"/>
<keyword evidence="8" id="KW-0342">GTP-binding</keyword>
<evidence type="ECO:0000256" key="2">
    <source>
        <dbReference type="ARBA" id="ARBA00005619"/>
    </source>
</evidence>
<feature type="transmembrane region" description="Helical" evidence="11">
    <location>
        <begin position="45"/>
        <end position="68"/>
    </location>
</feature>
<evidence type="ECO:0000256" key="3">
    <source>
        <dbReference type="ARBA" id="ARBA00020256"/>
    </source>
</evidence>
<gene>
    <name evidence="12" type="ORF">CC85DRAFT_263502</name>
</gene>
<keyword evidence="7 11" id="KW-1133">Transmembrane helix</keyword>
<evidence type="ECO:0000256" key="1">
    <source>
        <dbReference type="ARBA" id="ARBA00004389"/>
    </source>
</evidence>
<evidence type="ECO:0000256" key="8">
    <source>
        <dbReference type="ARBA" id="ARBA00023134"/>
    </source>
</evidence>
<evidence type="ECO:0000313" key="13">
    <source>
        <dbReference type="Proteomes" id="UP000053611"/>
    </source>
</evidence>
<evidence type="ECO:0000256" key="4">
    <source>
        <dbReference type="ARBA" id="ARBA00022692"/>
    </source>
</evidence>
<dbReference type="GO" id="GO:0005525">
    <property type="term" value="F:GTP binding"/>
    <property type="evidence" value="ECO:0007669"/>
    <property type="project" value="UniProtKB-KW"/>
</dbReference>
<dbReference type="InterPro" id="IPR019009">
    <property type="entry name" value="SRP_receptor_beta_su"/>
</dbReference>
<dbReference type="Pfam" id="PF09439">
    <property type="entry name" value="SRPRB"/>
    <property type="match status" value="1"/>
</dbReference>
<dbReference type="InterPro" id="IPR027417">
    <property type="entry name" value="P-loop_NTPase"/>
</dbReference>
<dbReference type="Gene3D" id="3.40.50.300">
    <property type="entry name" value="P-loop containing nucleotide triphosphate hydrolases"/>
    <property type="match status" value="1"/>
</dbReference>
<evidence type="ECO:0000256" key="6">
    <source>
        <dbReference type="ARBA" id="ARBA00022824"/>
    </source>
</evidence>
<reference evidence="12 13" key="1">
    <citation type="submission" date="2015-03" db="EMBL/GenBank/DDBJ databases">
        <title>Genomics and transcriptomics of the oil-accumulating basidiomycete yeast T. oleaginosus allow insights into substrate utilization and the diverse evolutionary trajectories of mating systems in fungi.</title>
        <authorList>
            <consortium name="DOE Joint Genome Institute"/>
            <person name="Kourist R."/>
            <person name="Kracht O."/>
            <person name="Bracharz F."/>
            <person name="Lipzen A."/>
            <person name="Nolan M."/>
            <person name="Ohm R."/>
            <person name="Grigoriev I."/>
            <person name="Sun S."/>
            <person name="Heitman J."/>
            <person name="Bruck T."/>
            <person name="Nowrousian M."/>
        </authorList>
    </citation>
    <scope>NUCLEOTIDE SEQUENCE [LARGE SCALE GENOMIC DNA]</scope>
    <source>
        <strain evidence="12 13">IBC0246</strain>
    </source>
</reference>
<sequence length="337" mass="36148">MAEPDPQFVADTLRARAEMALAKARRHEAVQRLLNHPSFAPAKEFLTDPMVCAALIGAFIALLFFAFFPASKKNRRAGVPKALLVGPTDAGKTAIFTKLAQDEAPATHTSTIPSTASVALHAGGRVKTVRLVDMAGHARLRDEVSAAVADADAVVFVVDVTGVVRNAASIAEQLPPLITAMAGTASRRGFNATPLRLLILAHKADQLSREPSTLSPPDLAPQTRQTAEERVRSVLTREMDRLKSARSASGGRIEGMGRVATQRSWFARMFGSAEPVAENTEDEEALVWGGPGAWNWDDVEGVDVEWGVTGLGGAKPLTEECEEGDGLQDLTDFFWDL</sequence>
<proteinExistence type="inferred from homology"/>
<evidence type="ECO:0000313" key="12">
    <source>
        <dbReference type="EMBL" id="KLT40603.1"/>
    </source>
</evidence>
<dbReference type="SUPFAM" id="SSF52540">
    <property type="entry name" value="P-loop containing nucleoside triphosphate hydrolases"/>
    <property type="match status" value="1"/>
</dbReference>
<keyword evidence="13" id="KW-1185">Reference proteome</keyword>
<dbReference type="GO" id="GO:0005789">
    <property type="term" value="C:endoplasmic reticulum membrane"/>
    <property type="evidence" value="ECO:0007669"/>
    <property type="project" value="UniProtKB-SubCell"/>
</dbReference>
<evidence type="ECO:0000256" key="7">
    <source>
        <dbReference type="ARBA" id="ARBA00022989"/>
    </source>
</evidence>
<dbReference type="AlphaFoldDB" id="A0A0J0XHQ7"/>
<organism evidence="12 13">
    <name type="scientific">Cutaneotrichosporon oleaginosum</name>
    <dbReference type="NCBI Taxonomy" id="879819"/>
    <lineage>
        <taxon>Eukaryota</taxon>
        <taxon>Fungi</taxon>
        <taxon>Dikarya</taxon>
        <taxon>Basidiomycota</taxon>
        <taxon>Agaricomycotina</taxon>
        <taxon>Tremellomycetes</taxon>
        <taxon>Trichosporonales</taxon>
        <taxon>Trichosporonaceae</taxon>
        <taxon>Cutaneotrichosporon</taxon>
    </lineage>
</organism>
<name>A0A0J0XHQ7_9TREE</name>
<comment type="similarity">
    <text evidence="2">Belongs to the SRP receptor beta subunit family.</text>
</comment>
<keyword evidence="4 11" id="KW-0812">Transmembrane</keyword>
<dbReference type="OrthoDB" id="41266at2759"/>
<evidence type="ECO:0000256" key="11">
    <source>
        <dbReference type="SAM" id="Phobius"/>
    </source>
</evidence>
<keyword evidence="10" id="KW-0675">Receptor</keyword>
<evidence type="ECO:0000256" key="5">
    <source>
        <dbReference type="ARBA" id="ARBA00022741"/>
    </source>
</evidence>
<dbReference type="EMBL" id="KQ087232">
    <property type="protein sequence ID" value="KLT40603.1"/>
    <property type="molecule type" value="Genomic_DNA"/>
</dbReference>
<dbReference type="STRING" id="879819.A0A0J0XHQ7"/>
<dbReference type="Proteomes" id="UP000053611">
    <property type="component" value="Unassembled WGS sequence"/>
</dbReference>
<comment type="subcellular location">
    <subcellularLocation>
        <location evidence="1">Endoplasmic reticulum membrane</location>
        <topology evidence="1">Single-pass membrane protein</topology>
    </subcellularLocation>
</comment>
<accession>A0A0J0XHQ7</accession>
<protein>
    <recommendedName>
        <fullName evidence="3">Signal recognition particle receptor subunit beta</fullName>
    </recommendedName>
</protein>